<dbReference type="Proteomes" id="UP000050398">
    <property type="component" value="Unassembled WGS sequence"/>
</dbReference>
<evidence type="ECO:0000313" key="4">
    <source>
        <dbReference type="EMBL" id="KPL59573.1"/>
    </source>
</evidence>
<organism evidence="4 5">
    <name type="scientific">Rossellomorea vietnamensis</name>
    <dbReference type="NCBI Taxonomy" id="218284"/>
    <lineage>
        <taxon>Bacteria</taxon>
        <taxon>Bacillati</taxon>
        <taxon>Bacillota</taxon>
        <taxon>Bacilli</taxon>
        <taxon>Bacillales</taxon>
        <taxon>Bacillaceae</taxon>
        <taxon>Rossellomorea</taxon>
    </lineage>
</organism>
<reference evidence="4 5" key="1">
    <citation type="submission" date="2015-08" db="EMBL/GenBank/DDBJ databases">
        <title>Draft Genome Sequence of Bacillus vietnamensis UCD-SED5.</title>
        <authorList>
            <person name="Lee R.D."/>
            <person name="Jospin G."/>
            <person name="Lang J.M."/>
            <person name="Coil D.A."/>
            <person name="Eisen J.A."/>
        </authorList>
    </citation>
    <scope>NUCLEOTIDE SEQUENCE [LARGE SCALE GENOMIC DNA]</scope>
    <source>
        <strain evidence="4 5">UCD-SED5</strain>
    </source>
</reference>
<dbReference type="eggNOG" id="COG0655">
    <property type="taxonomic scope" value="Bacteria"/>
</dbReference>
<dbReference type="InterPro" id="IPR051796">
    <property type="entry name" value="ISF_SsuE-like"/>
</dbReference>
<evidence type="ECO:0000256" key="2">
    <source>
        <dbReference type="ARBA" id="ARBA00022643"/>
    </source>
</evidence>
<comment type="caution">
    <text evidence="4">The sequence shown here is derived from an EMBL/GenBank/DDBJ whole genome shotgun (WGS) entry which is preliminary data.</text>
</comment>
<dbReference type="InterPro" id="IPR005025">
    <property type="entry name" value="FMN_Rdtase-like_dom"/>
</dbReference>
<name>A0A0P6W386_9BACI</name>
<keyword evidence="2" id="KW-0288">FMN</keyword>
<accession>A0A0P6W386</accession>
<sequence>MKVLALLGSTRKNGNSEYLAKKIVEGTDHTIVSLANLHIEPIEDLRHAEGGFLPVEDDYEQLVQMIEEHDVLLFATPLYWYGMSGPMKNFFDRWSQYLRDERFNLKEELTKKKAYVVITGGSSANIKGLPLVQQFNYIFEFVHMEFTDYLIGAGVKPGEIVNDTAALEKAERWNARFKMDDPS</sequence>
<dbReference type="AlphaFoldDB" id="A0A0P6W386"/>
<dbReference type="SUPFAM" id="SSF52218">
    <property type="entry name" value="Flavoproteins"/>
    <property type="match status" value="1"/>
</dbReference>
<dbReference type="Gene3D" id="3.40.50.360">
    <property type="match status" value="1"/>
</dbReference>
<gene>
    <name evidence="4" type="ORF">AM506_11590</name>
</gene>
<dbReference type="GO" id="GO:0016491">
    <property type="term" value="F:oxidoreductase activity"/>
    <property type="evidence" value="ECO:0007669"/>
    <property type="project" value="InterPro"/>
</dbReference>
<keyword evidence="1" id="KW-0285">Flavoprotein</keyword>
<dbReference type="PATRIC" id="fig|218284.4.peg.4027"/>
<dbReference type="Pfam" id="PF03358">
    <property type="entry name" value="FMN_red"/>
    <property type="match status" value="1"/>
</dbReference>
<dbReference type="PANTHER" id="PTHR43278:SF4">
    <property type="entry name" value="NAD(P)H-DEPENDENT FMN-CONTAINING OXIDOREDUCTASE YWQN-RELATED"/>
    <property type="match status" value="1"/>
</dbReference>
<evidence type="ECO:0000256" key="1">
    <source>
        <dbReference type="ARBA" id="ARBA00022630"/>
    </source>
</evidence>
<dbReference type="EMBL" id="LIXZ01000007">
    <property type="protein sequence ID" value="KPL59573.1"/>
    <property type="molecule type" value="Genomic_DNA"/>
</dbReference>
<dbReference type="PANTHER" id="PTHR43278">
    <property type="entry name" value="NAD(P)H-DEPENDENT FMN-CONTAINING OXIDOREDUCTASE YWQN-RELATED"/>
    <property type="match status" value="1"/>
</dbReference>
<dbReference type="OrthoDB" id="9805976at2"/>
<evidence type="ECO:0000313" key="5">
    <source>
        <dbReference type="Proteomes" id="UP000050398"/>
    </source>
</evidence>
<proteinExistence type="predicted"/>
<dbReference type="RefSeq" id="WP_060672642.1">
    <property type="nucleotide sequence ID" value="NZ_LIXZ01000007.1"/>
</dbReference>
<protein>
    <submittedName>
        <fullName evidence="4">NAD(P)H-dependent oxidoreductase</fullName>
    </submittedName>
</protein>
<evidence type="ECO:0000259" key="3">
    <source>
        <dbReference type="Pfam" id="PF03358"/>
    </source>
</evidence>
<dbReference type="InterPro" id="IPR029039">
    <property type="entry name" value="Flavoprotein-like_sf"/>
</dbReference>
<feature type="domain" description="NADPH-dependent FMN reductase-like" evidence="3">
    <location>
        <begin position="1"/>
        <end position="125"/>
    </location>
</feature>